<dbReference type="RefSeq" id="WP_015538041.1">
    <property type="nucleotide sequence ID" value="NC_021020.1"/>
</dbReference>
<dbReference type="PATRIC" id="fig|657322.3.peg.2220"/>
<dbReference type="Proteomes" id="UP000007059">
    <property type="component" value="Chromosome"/>
</dbReference>
<accession>D4KCF7</accession>
<evidence type="ECO:0000313" key="1">
    <source>
        <dbReference type="EMBL" id="CBL02520.1"/>
    </source>
</evidence>
<organism evidence="1 2">
    <name type="scientific">Faecalibacterium prausnitzii SL3/3</name>
    <dbReference type="NCBI Taxonomy" id="657322"/>
    <lineage>
        <taxon>Bacteria</taxon>
        <taxon>Bacillati</taxon>
        <taxon>Bacillota</taxon>
        <taxon>Clostridia</taxon>
        <taxon>Eubacteriales</taxon>
        <taxon>Oscillospiraceae</taxon>
        <taxon>Faecalibacterium</taxon>
    </lineage>
</organism>
<dbReference type="KEGG" id="fpa:FPR_23510"/>
<reference evidence="1 2" key="1">
    <citation type="submission" date="2010-03" db="EMBL/GenBank/DDBJ databases">
        <title>The genome sequence of Faecalibacterium prausnitzii SL3/3.</title>
        <authorList>
            <consortium name="metaHIT consortium -- http://www.metahit.eu/"/>
            <person name="Pajon A."/>
            <person name="Turner K."/>
            <person name="Parkhill J."/>
            <person name="Duncan S."/>
            <person name="Flint H."/>
        </authorList>
    </citation>
    <scope>NUCLEOTIDE SEQUENCE [LARGE SCALE GENOMIC DNA]</scope>
    <source>
        <strain evidence="1 2">SL3/3</strain>
    </source>
</reference>
<dbReference type="HOGENOM" id="CLU_149931_0_0_9"/>
<reference evidence="1 2" key="2">
    <citation type="submission" date="2010-03" db="EMBL/GenBank/DDBJ databases">
        <authorList>
            <person name="Pajon A."/>
        </authorList>
    </citation>
    <scope>NUCLEOTIDE SEQUENCE [LARGE SCALE GENOMIC DNA]</scope>
    <source>
        <strain evidence="1 2">SL3/3</strain>
    </source>
</reference>
<proteinExistence type="predicted"/>
<dbReference type="EMBL" id="FP929046">
    <property type="protein sequence ID" value="CBL02520.1"/>
    <property type="molecule type" value="Genomic_DNA"/>
</dbReference>
<gene>
    <name evidence="1" type="ORF">FPR_23510</name>
</gene>
<evidence type="ECO:0000313" key="2">
    <source>
        <dbReference type="Proteomes" id="UP000007059"/>
    </source>
</evidence>
<sequence length="144" mass="16332">MKKWTEKLLEAEGYEIRNAQIKNVSLNMADHGVLTSDLTLDGHGWGVCYGGYVLGKGYVGAKTFKGYASGMEAIMRIMDTVGCDKYENMKDKYIRVATKGWGSTVKIIGNILEDKWFDYESFFDDMKNDTADDKGTEVIWRRNT</sequence>
<name>D4KCF7_9FIRM</name>
<dbReference type="AlphaFoldDB" id="D4KCF7"/>
<protein>
    <submittedName>
        <fullName evidence="1">Uncharacterized protein</fullName>
    </submittedName>
</protein>